<dbReference type="PRINTS" id="PR00759">
    <property type="entry name" value="BASICPTASE"/>
</dbReference>
<dbReference type="SMART" id="SM00131">
    <property type="entry name" value="KU"/>
    <property type="match status" value="1"/>
</dbReference>
<dbReference type="PRINTS" id="PR01857">
    <property type="entry name" value="ADAMTSFAMILY"/>
</dbReference>
<dbReference type="InterPro" id="IPR050439">
    <property type="entry name" value="ADAMTS_ADAMTS-like"/>
</dbReference>
<dbReference type="SMART" id="SM00209">
    <property type="entry name" value="TSP1"/>
    <property type="match status" value="5"/>
</dbReference>
<dbReference type="InterPro" id="IPR036383">
    <property type="entry name" value="TSP1_rpt_sf"/>
</dbReference>
<gene>
    <name evidence="15" type="ORF">AGOR_G00082100</name>
</gene>
<evidence type="ECO:0000256" key="1">
    <source>
        <dbReference type="ARBA" id="ARBA00004613"/>
    </source>
</evidence>
<dbReference type="PROSITE" id="PS50092">
    <property type="entry name" value="TSP1"/>
    <property type="match status" value="5"/>
</dbReference>
<feature type="chain" id="PRO_5035949597" description="Papilin" evidence="13">
    <location>
        <begin position="49"/>
        <end position="838"/>
    </location>
</feature>
<dbReference type="InterPro" id="IPR000884">
    <property type="entry name" value="TSP1_rpt"/>
</dbReference>
<dbReference type="Pfam" id="PF00090">
    <property type="entry name" value="TSP_1"/>
    <property type="match status" value="1"/>
</dbReference>
<feature type="region of interest" description="Disordered" evidence="12">
    <location>
        <begin position="805"/>
        <end position="838"/>
    </location>
</feature>
<feature type="domain" description="BPTI/Kunitz inhibitor" evidence="14">
    <location>
        <begin position="721"/>
        <end position="771"/>
    </location>
</feature>
<evidence type="ECO:0000256" key="10">
    <source>
        <dbReference type="ARBA" id="ARBA00074534"/>
    </source>
</evidence>
<dbReference type="GO" id="GO:0006508">
    <property type="term" value="P:proteolysis"/>
    <property type="evidence" value="ECO:0007669"/>
    <property type="project" value="TreeGrafter"/>
</dbReference>
<feature type="disulfide bond" evidence="11">
    <location>
        <begin position="69"/>
        <end position="106"/>
    </location>
</feature>
<keyword evidence="4 13" id="KW-0732">Signal</keyword>
<feature type="compositionally biased region" description="Basic residues" evidence="12">
    <location>
        <begin position="821"/>
        <end position="830"/>
    </location>
</feature>
<evidence type="ECO:0000256" key="6">
    <source>
        <dbReference type="ARBA" id="ARBA00022900"/>
    </source>
</evidence>
<protein>
    <recommendedName>
        <fullName evidence="10">Papilin</fullName>
    </recommendedName>
</protein>
<comment type="caution">
    <text evidence="15">The sequence shown here is derived from an EMBL/GenBank/DDBJ whole genome shotgun (WGS) entry which is preliminary data.</text>
</comment>
<keyword evidence="7 11" id="KW-1015">Disulfide bond</keyword>
<dbReference type="FunFam" id="2.20.100.10:FF:000005">
    <property type="entry name" value="ADAM metallopeptidase with thrombospondin type 1 motif 9"/>
    <property type="match status" value="4"/>
</dbReference>
<evidence type="ECO:0000313" key="15">
    <source>
        <dbReference type="EMBL" id="KAI1897320.1"/>
    </source>
</evidence>
<dbReference type="GO" id="GO:0030198">
    <property type="term" value="P:extracellular matrix organization"/>
    <property type="evidence" value="ECO:0007669"/>
    <property type="project" value="InterPro"/>
</dbReference>
<evidence type="ECO:0000256" key="4">
    <source>
        <dbReference type="ARBA" id="ARBA00022729"/>
    </source>
</evidence>
<dbReference type="GO" id="GO:0005576">
    <property type="term" value="C:extracellular region"/>
    <property type="evidence" value="ECO:0007669"/>
    <property type="project" value="UniProtKB-SubCell"/>
</dbReference>
<feature type="compositionally biased region" description="Low complexity" evidence="12">
    <location>
        <begin position="805"/>
        <end position="816"/>
    </location>
</feature>
<dbReference type="Gene3D" id="2.20.100.10">
    <property type="entry name" value="Thrombospondin type-1 (TSP1) repeat"/>
    <property type="match status" value="5"/>
</dbReference>
<feature type="disulfide bond" evidence="11">
    <location>
        <begin position="80"/>
        <end position="91"/>
    </location>
</feature>
<evidence type="ECO:0000256" key="5">
    <source>
        <dbReference type="ARBA" id="ARBA00022737"/>
    </source>
</evidence>
<dbReference type="Pfam" id="PF00014">
    <property type="entry name" value="Kunitz_BPTI"/>
    <property type="match status" value="1"/>
</dbReference>
<dbReference type="Proteomes" id="UP000829720">
    <property type="component" value="Unassembled WGS sequence"/>
</dbReference>
<keyword evidence="2" id="KW-0964">Secreted</keyword>
<dbReference type="SUPFAM" id="SSF82895">
    <property type="entry name" value="TSP-1 type 1 repeat"/>
    <property type="match status" value="5"/>
</dbReference>
<keyword evidence="6" id="KW-0722">Serine protease inhibitor</keyword>
<dbReference type="PROSITE" id="PS50279">
    <property type="entry name" value="BPTI_KUNITZ_2"/>
    <property type="match status" value="1"/>
</dbReference>
<dbReference type="CDD" id="cd00109">
    <property type="entry name" value="Kunitz-type"/>
    <property type="match status" value="1"/>
</dbReference>
<evidence type="ECO:0000256" key="11">
    <source>
        <dbReference type="PIRSR" id="PIRSR613273-3"/>
    </source>
</evidence>
<feature type="signal peptide" evidence="13">
    <location>
        <begin position="1"/>
        <end position="48"/>
    </location>
</feature>
<accession>A0A8T3DME5</accession>
<dbReference type="GO" id="GO:0004222">
    <property type="term" value="F:metalloendopeptidase activity"/>
    <property type="evidence" value="ECO:0007669"/>
    <property type="project" value="TreeGrafter"/>
</dbReference>
<evidence type="ECO:0000256" key="7">
    <source>
        <dbReference type="ARBA" id="ARBA00023157"/>
    </source>
</evidence>
<dbReference type="PANTHER" id="PTHR13723:SF281">
    <property type="entry name" value="PAPILIN"/>
    <property type="match status" value="1"/>
</dbReference>
<dbReference type="InterPro" id="IPR045371">
    <property type="entry name" value="ADAMTS_CR_3"/>
</dbReference>
<dbReference type="Pfam" id="PF19236">
    <property type="entry name" value="ADAMTS_CR_3"/>
    <property type="match status" value="1"/>
</dbReference>
<proteinExistence type="inferred from homology"/>
<keyword evidence="3" id="KW-0646">Protease inhibitor</keyword>
<dbReference type="FunFam" id="4.10.410.10:FF:000017">
    <property type="entry name" value="papilin isoform X2"/>
    <property type="match status" value="1"/>
</dbReference>
<keyword evidence="8" id="KW-0393">Immunoglobulin domain</keyword>
<dbReference type="GO" id="GO:0005604">
    <property type="term" value="C:basement membrane"/>
    <property type="evidence" value="ECO:0007669"/>
    <property type="project" value="UniProtKB-ARBA"/>
</dbReference>
<dbReference type="Pfam" id="PF19030">
    <property type="entry name" value="TSP1_ADAMTS"/>
    <property type="match status" value="4"/>
</dbReference>
<dbReference type="PROSITE" id="PS00280">
    <property type="entry name" value="BPTI_KUNITZ_1"/>
    <property type="match status" value="1"/>
</dbReference>
<reference evidence="15" key="1">
    <citation type="submission" date="2021-01" db="EMBL/GenBank/DDBJ databases">
        <authorList>
            <person name="Zahm M."/>
            <person name="Roques C."/>
            <person name="Cabau C."/>
            <person name="Klopp C."/>
            <person name="Donnadieu C."/>
            <person name="Jouanno E."/>
            <person name="Lampietro C."/>
            <person name="Louis A."/>
            <person name="Herpin A."/>
            <person name="Echchiki A."/>
            <person name="Berthelot C."/>
            <person name="Parey E."/>
            <person name="Roest-Crollius H."/>
            <person name="Braasch I."/>
            <person name="Postlethwait J."/>
            <person name="Bobe J."/>
            <person name="Montfort J."/>
            <person name="Bouchez O."/>
            <person name="Begum T."/>
            <person name="Mejri S."/>
            <person name="Adams A."/>
            <person name="Chen W.-J."/>
            <person name="Guiguen Y."/>
        </authorList>
    </citation>
    <scope>NUCLEOTIDE SEQUENCE</scope>
    <source>
        <tissue evidence="15">Blood</tissue>
    </source>
</reference>
<evidence type="ECO:0000256" key="13">
    <source>
        <dbReference type="SAM" id="SignalP"/>
    </source>
</evidence>
<dbReference type="InterPro" id="IPR036880">
    <property type="entry name" value="Kunitz_BPTI_sf"/>
</dbReference>
<dbReference type="AlphaFoldDB" id="A0A8T3DME5"/>
<keyword evidence="16" id="KW-1185">Reference proteome</keyword>
<dbReference type="InterPro" id="IPR002223">
    <property type="entry name" value="Kunitz_BPTI"/>
</dbReference>
<dbReference type="Gene3D" id="2.60.120.830">
    <property type="match status" value="1"/>
</dbReference>
<evidence type="ECO:0000313" key="16">
    <source>
        <dbReference type="Proteomes" id="UP000829720"/>
    </source>
</evidence>
<sequence length="838" mass="92049">MTPTVRVLKRRWRKKRFRPTRICLPDNMKVLLALASLLLLSVPVVPQARPSTSDYFEEWGPYGECSRTCGVGVSMRTRRCVSQRTDGVTSCVGPAVSYRTCNVQDCPMGSRDFREEQCAQFDTMDFQGARYRWLPYYGAENPCELNCAPRGENFFFRHRASVVDGTPCRPGSADICVEGMCRRLGCDKMLESQQREDPCLECGGNGHSCYLIKNTFTTRNLPQAGYNQMFIIPAGATTIRIRETIATRNRLAVRNQHGEYYLNGNGVTDFSRAVRMAGTVMYYERGIDGDMSPESIISRGPTTEALTVELVTQENNLGVEFSYYIPYEPSQVLPPTPSRGGYTWSTGAWSACSRECGSGFQSRTVRCVMGGEVSSDHLCASMPRPSSNRTCNMHQCQETYSWSLGEWSTCSATCGRGSQTRSVHCVAHDGARSRVVDDSMCAMVSGPPPSLQVCEHMPCAEYSVSSWSVCSVTCGEGTQTREVFCVGGRAERVPESACSSLHRPQVVQTCRRPACHHRVSWHVGNFGLCSRSCGSGTRERQVICSDMDHNLYSVDQCEMTPKPPTVESCNDQPCHSPQMVPSMQNPRGHDPTLYGFRPYVPGDPSVYEPPRPHCAQSYYGCCPDGRTAATGFRGEGCAMEACARSRYGCCADGVTAALGPSQAGCLDATLYPRDPVPSSPDHRQTCHSSTYGCCSDGVTPATGPEQHGCPTTAVHSDRSSCSLPSSVGPCTDWTPRYYYDASTSTCIHFWYGGCQGNSNNFPSREECQRICQGVTSSHLSPTTMSPRRAPRPGSRRVITVVRGSSRRLGSSAAAHAQSVRAPHRRIRHTTQHASATTQ</sequence>
<dbReference type="SUPFAM" id="SSF57362">
    <property type="entry name" value="BPTI-like"/>
    <property type="match status" value="1"/>
</dbReference>
<keyword evidence="5" id="KW-0677">Repeat</keyword>
<dbReference type="Pfam" id="PF05986">
    <property type="entry name" value="ADAMTS_spacer1"/>
    <property type="match status" value="1"/>
</dbReference>
<dbReference type="InterPro" id="IPR020901">
    <property type="entry name" value="Prtase_inh_Kunz-CS"/>
</dbReference>
<evidence type="ECO:0000256" key="8">
    <source>
        <dbReference type="ARBA" id="ARBA00023319"/>
    </source>
</evidence>
<organism evidence="15 16">
    <name type="scientific">Albula goreensis</name>
    <dbReference type="NCBI Taxonomy" id="1534307"/>
    <lineage>
        <taxon>Eukaryota</taxon>
        <taxon>Metazoa</taxon>
        <taxon>Chordata</taxon>
        <taxon>Craniata</taxon>
        <taxon>Vertebrata</taxon>
        <taxon>Euteleostomi</taxon>
        <taxon>Actinopterygii</taxon>
        <taxon>Neopterygii</taxon>
        <taxon>Teleostei</taxon>
        <taxon>Albuliformes</taxon>
        <taxon>Albulidae</taxon>
        <taxon>Albula</taxon>
    </lineage>
</organism>
<name>A0A8T3DME5_9TELE</name>
<dbReference type="OrthoDB" id="9948486at2759"/>
<dbReference type="FunFam" id="2.60.120.830:FF:000001">
    <property type="entry name" value="A disintegrin and metalloproteinase with thrombospondin motifs 1"/>
    <property type="match status" value="1"/>
</dbReference>
<comment type="subcellular location">
    <subcellularLocation>
        <location evidence="1">Secreted</location>
    </subcellularLocation>
</comment>
<evidence type="ECO:0000256" key="12">
    <source>
        <dbReference type="SAM" id="MobiDB-lite"/>
    </source>
</evidence>
<dbReference type="EMBL" id="JAERUA010000007">
    <property type="protein sequence ID" value="KAI1897320.1"/>
    <property type="molecule type" value="Genomic_DNA"/>
</dbReference>
<dbReference type="GO" id="GO:0004867">
    <property type="term" value="F:serine-type endopeptidase inhibitor activity"/>
    <property type="evidence" value="ECO:0007669"/>
    <property type="project" value="UniProtKB-KW"/>
</dbReference>
<feature type="disulfide bond" evidence="11">
    <location>
        <begin position="65"/>
        <end position="101"/>
    </location>
</feature>
<dbReference type="Gene3D" id="4.10.410.10">
    <property type="entry name" value="Pancreatic trypsin inhibitor Kunitz domain"/>
    <property type="match status" value="1"/>
</dbReference>
<evidence type="ECO:0000259" key="14">
    <source>
        <dbReference type="PROSITE" id="PS50279"/>
    </source>
</evidence>
<evidence type="ECO:0000256" key="2">
    <source>
        <dbReference type="ARBA" id="ARBA00022525"/>
    </source>
</evidence>
<evidence type="ECO:0000256" key="9">
    <source>
        <dbReference type="ARBA" id="ARBA00061693"/>
    </source>
</evidence>
<dbReference type="PANTHER" id="PTHR13723">
    <property type="entry name" value="ADAMTS A DISINTEGRIN AND METALLOPROTEASE WITH THROMBOSPONDIN MOTIFS PROTEASE"/>
    <property type="match status" value="1"/>
</dbReference>
<dbReference type="InterPro" id="IPR010294">
    <property type="entry name" value="ADAMTS_spacer1"/>
</dbReference>
<comment type="similarity">
    <text evidence="9">Belongs to the papilin family.</text>
</comment>
<evidence type="ECO:0000256" key="3">
    <source>
        <dbReference type="ARBA" id="ARBA00022690"/>
    </source>
</evidence>
<dbReference type="InterPro" id="IPR013273">
    <property type="entry name" value="ADAMTS/ADAMTS-like"/>
</dbReference>